<accession>A0AA37I0Y7</accession>
<dbReference type="SUPFAM" id="SSF56784">
    <property type="entry name" value="HAD-like"/>
    <property type="match status" value="1"/>
</dbReference>
<proteinExistence type="predicted"/>
<dbReference type="PANTHER" id="PTHR43611">
    <property type="entry name" value="ALPHA-D-GLUCOSE 1-PHOSPHATE PHOSPHATASE"/>
    <property type="match status" value="1"/>
</dbReference>
<evidence type="ECO:0000313" key="2">
    <source>
        <dbReference type="EMBL" id="OYP54724.1"/>
    </source>
</evidence>
<dbReference type="EMBL" id="NPJF01000040">
    <property type="protein sequence ID" value="OYP54724.1"/>
    <property type="molecule type" value="Genomic_DNA"/>
</dbReference>
<evidence type="ECO:0000313" key="4">
    <source>
        <dbReference type="Proteomes" id="UP000887043"/>
    </source>
</evidence>
<dbReference type="Pfam" id="PF00702">
    <property type="entry name" value="Hydrolase"/>
    <property type="match status" value="1"/>
</dbReference>
<gene>
    <name evidence="2" type="ORF">CIK91_08550</name>
    <name evidence="1" type="ORF">PRRU23_07150</name>
</gene>
<dbReference type="RefSeq" id="WP_006282869.1">
    <property type="nucleotide sequence ID" value="NZ_BPTR01000001.1"/>
</dbReference>
<dbReference type="EMBL" id="BPTR01000001">
    <property type="protein sequence ID" value="GJG27015.1"/>
    <property type="molecule type" value="Genomic_DNA"/>
</dbReference>
<dbReference type="AlphaFoldDB" id="A0AA37I0Y7"/>
<dbReference type="InterPro" id="IPR006439">
    <property type="entry name" value="HAD-SF_hydro_IA"/>
</dbReference>
<protein>
    <submittedName>
        <fullName evidence="1">D-ribitol-5-phosphate phosphatase</fullName>
    </submittedName>
    <submittedName>
        <fullName evidence="2">HAD family phosphatase</fullName>
    </submittedName>
</protein>
<evidence type="ECO:0000313" key="1">
    <source>
        <dbReference type="EMBL" id="GJG27015.1"/>
    </source>
</evidence>
<keyword evidence="3" id="KW-1185">Reference proteome</keyword>
<dbReference type="CDD" id="cd02603">
    <property type="entry name" value="HAD_sEH-N_like"/>
    <property type="match status" value="1"/>
</dbReference>
<dbReference type="Gene3D" id="3.40.50.1000">
    <property type="entry name" value="HAD superfamily/HAD-like"/>
    <property type="match status" value="1"/>
</dbReference>
<dbReference type="InterPro" id="IPR036412">
    <property type="entry name" value="HAD-like_sf"/>
</dbReference>
<dbReference type="SFLD" id="SFLDS00003">
    <property type="entry name" value="Haloacid_Dehalogenase"/>
    <property type="match status" value="1"/>
</dbReference>
<reference evidence="2 3" key="1">
    <citation type="submission" date="2017-08" db="EMBL/GenBank/DDBJ databases">
        <title>Comparative genomics of non-oral Prevotella species.</title>
        <authorList>
            <person name="Accetto T."/>
            <person name="Nograsek B."/>
            <person name="Avgustin G."/>
        </authorList>
    </citation>
    <scope>NUCLEOTIDE SEQUENCE [LARGE SCALE GENOMIC DNA]</scope>
    <source>
        <strain evidence="2 3">TC1-1</strain>
    </source>
</reference>
<dbReference type="Gene3D" id="1.10.150.240">
    <property type="entry name" value="Putative phosphatase, domain 2"/>
    <property type="match status" value="1"/>
</dbReference>
<evidence type="ECO:0000313" key="3">
    <source>
        <dbReference type="Proteomes" id="UP000216189"/>
    </source>
</evidence>
<dbReference type="Proteomes" id="UP000216189">
    <property type="component" value="Unassembled WGS sequence"/>
</dbReference>
<name>A0AA37I0Y7_SEGBR</name>
<comment type="caution">
    <text evidence="1">The sequence shown here is derived from an EMBL/GenBank/DDBJ whole genome shotgun (WGS) entry which is preliminary data.</text>
</comment>
<dbReference type="PRINTS" id="PR00413">
    <property type="entry name" value="HADHALOGNASE"/>
</dbReference>
<dbReference type="PANTHER" id="PTHR43611:SF3">
    <property type="entry name" value="FLAVIN MONONUCLEOTIDE HYDROLASE 1, CHLOROPLATIC"/>
    <property type="match status" value="1"/>
</dbReference>
<dbReference type="InterPro" id="IPR023198">
    <property type="entry name" value="PGP-like_dom2"/>
</dbReference>
<dbReference type="Proteomes" id="UP000887043">
    <property type="component" value="Unassembled WGS sequence"/>
</dbReference>
<organism evidence="1 4">
    <name type="scientific">Segatella bryantii</name>
    <name type="common">Prevotella bryantii</name>
    <dbReference type="NCBI Taxonomy" id="77095"/>
    <lineage>
        <taxon>Bacteria</taxon>
        <taxon>Pseudomonadati</taxon>
        <taxon>Bacteroidota</taxon>
        <taxon>Bacteroidia</taxon>
        <taxon>Bacteroidales</taxon>
        <taxon>Prevotellaceae</taxon>
        <taxon>Segatella</taxon>
    </lineage>
</organism>
<reference evidence="1" key="2">
    <citation type="submission" date="2021-08" db="EMBL/GenBank/DDBJ databases">
        <title>Prevotella lacticifex sp. nov., isolated from rumen of cow.</title>
        <authorList>
            <person name="Shinkai T."/>
            <person name="Ikeyama N."/>
            <person name="Kumagai M."/>
            <person name="Ohmori H."/>
            <person name="Sakamoto M."/>
            <person name="Ohkuma M."/>
            <person name="Mitsumori M."/>
        </authorList>
    </citation>
    <scope>NUCLEOTIDE SEQUENCE</scope>
    <source>
        <strain evidence="1">DSM 11371</strain>
    </source>
</reference>
<dbReference type="InterPro" id="IPR023214">
    <property type="entry name" value="HAD_sf"/>
</dbReference>
<sequence>MIKNILFDLGGVVMPIDPEEAVKRFTALGLKNANRMLNSYTQSGYIGDLEEGKITDEEFRQILSKEVGKSLTWEECQWAWLGYRIEVPQRNLDMLKKLKAEGYRLILLSNTNAFMQQWAETDFDGNGGSISDYFDAMYRSYECKMMKPSDVFFMHVLRTEKIIPSETLFLDDGPRNVAAASEMGIFTYCPKNGEDWTEKIYDYLKE</sequence>
<dbReference type="SFLD" id="SFLDG01129">
    <property type="entry name" value="C1.5:_HAD__Beta-PGM__Phosphata"/>
    <property type="match status" value="1"/>
</dbReference>